<dbReference type="AlphaFoldDB" id="A0A7C9VRX3"/>
<evidence type="ECO:0000313" key="2">
    <source>
        <dbReference type="EMBL" id="NGX99091.1"/>
    </source>
</evidence>
<organism evidence="2 3">
    <name type="scientific">Candidatus Afipia apatlaquensis</name>
    <dbReference type="NCBI Taxonomy" id="2712852"/>
    <lineage>
        <taxon>Bacteria</taxon>
        <taxon>Pseudomonadati</taxon>
        <taxon>Pseudomonadota</taxon>
        <taxon>Alphaproteobacteria</taxon>
        <taxon>Hyphomicrobiales</taxon>
        <taxon>Nitrobacteraceae</taxon>
        <taxon>Afipia</taxon>
    </lineage>
</organism>
<keyword evidence="3" id="KW-1185">Reference proteome</keyword>
<accession>A0A7C9VRX3</accession>
<comment type="caution">
    <text evidence="2">The sequence shown here is derived from an EMBL/GenBank/DDBJ whole genome shotgun (WGS) entry which is preliminary data.</text>
</comment>
<gene>
    <name evidence="2" type="ORF">G4V63_28985</name>
</gene>
<proteinExistence type="predicted"/>
<evidence type="ECO:0000313" key="3">
    <source>
        <dbReference type="Proteomes" id="UP000480266"/>
    </source>
</evidence>
<dbReference type="EMBL" id="JAAMRR010001480">
    <property type="protein sequence ID" value="NGX99091.1"/>
    <property type="molecule type" value="Genomic_DNA"/>
</dbReference>
<name>A0A7C9VRX3_9BRAD</name>
<feature type="non-terminal residue" evidence="2">
    <location>
        <position position="1"/>
    </location>
</feature>
<protein>
    <submittedName>
        <fullName evidence="2">Efflux RND transporter periplasmic adaptor subunit</fullName>
    </submittedName>
</protein>
<dbReference type="Proteomes" id="UP000480266">
    <property type="component" value="Unassembled WGS sequence"/>
</dbReference>
<evidence type="ECO:0000256" key="1">
    <source>
        <dbReference type="SAM" id="MobiDB-lite"/>
    </source>
</evidence>
<reference evidence="2" key="1">
    <citation type="submission" date="2020-02" db="EMBL/GenBank/DDBJ databases">
        <title>Draft genome sequence of Candidatus Afipia apatlaquensis IBT-C3, a potential strain for decolorization of textile dyes.</title>
        <authorList>
            <person name="Sanchez-Reyes A."/>
            <person name="Breton-Deval L."/>
            <person name="Mangelson H."/>
            <person name="Sanchez-Flores A."/>
        </authorList>
    </citation>
    <scope>NUCLEOTIDE SEQUENCE [LARGE SCALE GENOMIC DNA]</scope>
    <source>
        <strain evidence="2">IBT-C3</strain>
    </source>
</reference>
<feature type="region of interest" description="Disordered" evidence="1">
    <location>
        <begin position="30"/>
        <end position="53"/>
    </location>
</feature>
<sequence length="53" mass="5480">GNRRRSIASGLTPDDRIIVTPLDGIADGDQVRIAGAGKDGTPRTSSNATTKTE</sequence>
<feature type="compositionally biased region" description="Polar residues" evidence="1">
    <location>
        <begin position="42"/>
        <end position="53"/>
    </location>
</feature>